<accession>A0ABV3GNI8</accession>
<evidence type="ECO:0000313" key="2">
    <source>
        <dbReference type="Proteomes" id="UP001551675"/>
    </source>
</evidence>
<dbReference type="Proteomes" id="UP001551675">
    <property type="component" value="Unassembled WGS sequence"/>
</dbReference>
<gene>
    <name evidence="1" type="ORF">AB0I59_31630</name>
</gene>
<organism evidence="1 2">
    <name type="scientific">Microtetraspora glauca</name>
    <dbReference type="NCBI Taxonomy" id="1996"/>
    <lineage>
        <taxon>Bacteria</taxon>
        <taxon>Bacillati</taxon>
        <taxon>Actinomycetota</taxon>
        <taxon>Actinomycetes</taxon>
        <taxon>Streptosporangiales</taxon>
        <taxon>Streptosporangiaceae</taxon>
        <taxon>Microtetraspora</taxon>
    </lineage>
</organism>
<dbReference type="EMBL" id="JBFALK010000020">
    <property type="protein sequence ID" value="MEV0973178.1"/>
    <property type="molecule type" value="Genomic_DNA"/>
</dbReference>
<protein>
    <submittedName>
        <fullName evidence="1">Uncharacterized protein</fullName>
    </submittedName>
</protein>
<evidence type="ECO:0000313" key="1">
    <source>
        <dbReference type="EMBL" id="MEV0973178.1"/>
    </source>
</evidence>
<keyword evidence="2" id="KW-1185">Reference proteome</keyword>
<dbReference type="RefSeq" id="WP_358138676.1">
    <property type="nucleotide sequence ID" value="NZ_JBFALK010000020.1"/>
</dbReference>
<sequence>MLAARDEAVEEKVQKLFPELNMITAGSINNHDGWVSGRAAADRAVLDTNSKITQGVP</sequence>
<name>A0ABV3GNI8_MICGL</name>
<proteinExistence type="predicted"/>
<comment type="caution">
    <text evidence="1">The sequence shown here is derived from an EMBL/GenBank/DDBJ whole genome shotgun (WGS) entry which is preliminary data.</text>
</comment>
<reference evidence="1 2" key="1">
    <citation type="submission" date="2024-06" db="EMBL/GenBank/DDBJ databases">
        <title>The Natural Products Discovery Center: Release of the First 8490 Sequenced Strains for Exploring Actinobacteria Biosynthetic Diversity.</title>
        <authorList>
            <person name="Kalkreuter E."/>
            <person name="Kautsar S.A."/>
            <person name="Yang D."/>
            <person name="Bader C.D."/>
            <person name="Teijaro C.N."/>
            <person name="Fluegel L."/>
            <person name="Davis C.M."/>
            <person name="Simpson J.R."/>
            <person name="Lauterbach L."/>
            <person name="Steele A.D."/>
            <person name="Gui C."/>
            <person name="Meng S."/>
            <person name="Li G."/>
            <person name="Viehrig K."/>
            <person name="Ye F."/>
            <person name="Su P."/>
            <person name="Kiefer A.F."/>
            <person name="Nichols A."/>
            <person name="Cepeda A.J."/>
            <person name="Yan W."/>
            <person name="Fan B."/>
            <person name="Jiang Y."/>
            <person name="Adhikari A."/>
            <person name="Zheng C.-J."/>
            <person name="Schuster L."/>
            <person name="Cowan T.M."/>
            <person name="Smanski M.J."/>
            <person name="Chevrette M.G."/>
            <person name="De Carvalho L.P.S."/>
            <person name="Shen B."/>
        </authorList>
    </citation>
    <scope>NUCLEOTIDE SEQUENCE [LARGE SCALE GENOMIC DNA]</scope>
    <source>
        <strain evidence="1 2">NPDC050100</strain>
    </source>
</reference>